<dbReference type="OrthoDB" id="669122at2"/>
<dbReference type="Proteomes" id="UP000186917">
    <property type="component" value="Unassembled WGS sequence"/>
</dbReference>
<dbReference type="AlphaFoldDB" id="A0A173MBL8"/>
<dbReference type="KEGG" id="fln:FLA_1054"/>
<protein>
    <submittedName>
        <fullName evidence="1">Uncharacterized protein</fullName>
    </submittedName>
</protein>
<organism evidence="1 2">
    <name type="scientific">Filimonas lacunae</name>
    <dbReference type="NCBI Taxonomy" id="477680"/>
    <lineage>
        <taxon>Bacteria</taxon>
        <taxon>Pseudomonadati</taxon>
        <taxon>Bacteroidota</taxon>
        <taxon>Chitinophagia</taxon>
        <taxon>Chitinophagales</taxon>
        <taxon>Chitinophagaceae</taxon>
        <taxon>Filimonas</taxon>
    </lineage>
</organism>
<proteinExistence type="predicted"/>
<sequence>MKKQYIHFVPKADAKKIVWGSNLKEKASVIGPQLGLSTQQVTELETASDTLVTAITGTEVKRKDFEESVKARNKTVQDSIQVIIRLAAQMKSNENYQDSLGSALGIVGSTRIFDLKEIKPIIKATAYSGRVDITFNLQVMKCITIYSRIKGTYGWEKLGNDYESPYQDTRPLAVPQQAEIREYMAFYFNGREDIGQPSDIVSAVYGG</sequence>
<accession>A0A173MBL8</accession>
<dbReference type="KEGG" id="fln:FLA_0881"/>
<keyword evidence="2" id="KW-1185">Reference proteome</keyword>
<name>A0A173MBL8_9BACT</name>
<gene>
    <name evidence="1" type="ORF">SAMN05421788_1282</name>
</gene>
<dbReference type="RefSeq" id="WP_076383027.1">
    <property type="nucleotide sequence ID" value="NZ_AP017422.1"/>
</dbReference>
<reference evidence="2" key="1">
    <citation type="submission" date="2017-01" db="EMBL/GenBank/DDBJ databases">
        <authorList>
            <person name="Varghese N."/>
            <person name="Submissions S."/>
        </authorList>
    </citation>
    <scope>NUCLEOTIDE SEQUENCE [LARGE SCALE GENOMIC DNA]</scope>
    <source>
        <strain evidence="2">DSM 21054</strain>
    </source>
</reference>
<evidence type="ECO:0000313" key="2">
    <source>
        <dbReference type="Proteomes" id="UP000186917"/>
    </source>
</evidence>
<dbReference type="EMBL" id="FTOR01000028">
    <property type="protein sequence ID" value="SIT34827.1"/>
    <property type="molecule type" value="Genomic_DNA"/>
</dbReference>
<evidence type="ECO:0000313" key="1">
    <source>
        <dbReference type="EMBL" id="SIT34827.1"/>
    </source>
</evidence>